<evidence type="ECO:0000313" key="5">
    <source>
        <dbReference type="EMBL" id="PST84427.1"/>
    </source>
</evidence>
<organism evidence="5 6">
    <name type="scientific">Pedobacter yulinensis</name>
    <dbReference type="NCBI Taxonomy" id="2126353"/>
    <lineage>
        <taxon>Bacteria</taxon>
        <taxon>Pseudomonadati</taxon>
        <taxon>Bacteroidota</taxon>
        <taxon>Sphingobacteriia</taxon>
        <taxon>Sphingobacteriales</taxon>
        <taxon>Sphingobacteriaceae</taxon>
        <taxon>Pedobacter</taxon>
    </lineage>
</organism>
<proteinExistence type="predicted"/>
<dbReference type="GO" id="GO:0003700">
    <property type="term" value="F:DNA-binding transcription factor activity"/>
    <property type="evidence" value="ECO:0007669"/>
    <property type="project" value="InterPro"/>
</dbReference>
<gene>
    <name evidence="5" type="ORF">C7T94_06900</name>
</gene>
<dbReference type="PANTHER" id="PTHR46796">
    <property type="entry name" value="HTH-TYPE TRANSCRIPTIONAL ACTIVATOR RHAS-RELATED"/>
    <property type="match status" value="1"/>
</dbReference>
<dbReference type="PROSITE" id="PS01124">
    <property type="entry name" value="HTH_ARAC_FAMILY_2"/>
    <property type="match status" value="1"/>
</dbReference>
<keyword evidence="2" id="KW-0238">DNA-binding</keyword>
<comment type="caution">
    <text evidence="5">The sequence shown here is derived from an EMBL/GenBank/DDBJ whole genome shotgun (WGS) entry which is preliminary data.</text>
</comment>
<dbReference type="SMART" id="SM00342">
    <property type="entry name" value="HTH_ARAC"/>
    <property type="match status" value="1"/>
</dbReference>
<dbReference type="Pfam" id="PF20240">
    <property type="entry name" value="DUF6597"/>
    <property type="match status" value="1"/>
</dbReference>
<dbReference type="PANTHER" id="PTHR46796:SF13">
    <property type="entry name" value="HTH-TYPE TRANSCRIPTIONAL ACTIVATOR RHAS"/>
    <property type="match status" value="1"/>
</dbReference>
<dbReference type="Proteomes" id="UP000240912">
    <property type="component" value="Unassembled WGS sequence"/>
</dbReference>
<dbReference type="Gene3D" id="1.10.10.60">
    <property type="entry name" value="Homeodomain-like"/>
    <property type="match status" value="1"/>
</dbReference>
<feature type="domain" description="HTH araC/xylS-type" evidence="4">
    <location>
        <begin position="193"/>
        <end position="268"/>
    </location>
</feature>
<dbReference type="InterPro" id="IPR046532">
    <property type="entry name" value="DUF6597"/>
</dbReference>
<dbReference type="EMBL" id="PYLS01000004">
    <property type="protein sequence ID" value="PST84427.1"/>
    <property type="molecule type" value="Genomic_DNA"/>
</dbReference>
<name>A0A2T3HPU2_9SPHI</name>
<keyword evidence="3" id="KW-0804">Transcription</keyword>
<keyword evidence="1" id="KW-0805">Transcription regulation</keyword>
<dbReference type="InterPro" id="IPR050204">
    <property type="entry name" value="AraC_XylS_family_regulators"/>
</dbReference>
<protein>
    <submittedName>
        <fullName evidence="5">AraC family transcriptional regulator</fullName>
    </submittedName>
</protein>
<evidence type="ECO:0000256" key="2">
    <source>
        <dbReference type="ARBA" id="ARBA00023125"/>
    </source>
</evidence>
<dbReference type="AlphaFoldDB" id="A0A2T3HPU2"/>
<evidence type="ECO:0000259" key="4">
    <source>
        <dbReference type="PROSITE" id="PS01124"/>
    </source>
</evidence>
<evidence type="ECO:0000256" key="3">
    <source>
        <dbReference type="ARBA" id="ARBA00023163"/>
    </source>
</evidence>
<reference evidence="5 6" key="1">
    <citation type="submission" date="2018-03" db="EMBL/GenBank/DDBJ databases">
        <authorList>
            <person name="Keele B.F."/>
        </authorList>
    </citation>
    <scope>NUCLEOTIDE SEQUENCE [LARGE SCALE GENOMIC DNA]</scope>
    <source>
        <strain evidence="5 6">YL28-9</strain>
    </source>
</reference>
<dbReference type="OrthoDB" id="662446at2"/>
<dbReference type="GO" id="GO:0043565">
    <property type="term" value="F:sequence-specific DNA binding"/>
    <property type="evidence" value="ECO:0007669"/>
    <property type="project" value="InterPro"/>
</dbReference>
<dbReference type="InterPro" id="IPR018060">
    <property type="entry name" value="HTH_AraC"/>
</dbReference>
<sequence length="268" mass="30258">MLSAIRRLYVPVQPTVSGHNGQVGYVEHLPAPELQPYIYCYWQLQTREQLQEPFVYRVVADGCIDIYLERCNPAAAYVMGFCRRYTEFALENSFDYIGIRFLPGMLPLLFGVHAAELSNRYEALDSVLPQLAAFLAAQADPALPVTQLAALLDAYFLGRLGAVARADMRFYGALTMILERSGVLNIETELNTGLSARQLRRVFAQYVGDTPKTFSKVVRFQHVLHAKPSAQSLKYNKVFLDAGYYDQAHFIKEFRNLYGVTPGHAFGR</sequence>
<keyword evidence="6" id="KW-1185">Reference proteome</keyword>
<dbReference type="Pfam" id="PF12833">
    <property type="entry name" value="HTH_18"/>
    <property type="match status" value="1"/>
</dbReference>
<accession>A0A2T3HPU2</accession>
<evidence type="ECO:0000313" key="6">
    <source>
        <dbReference type="Proteomes" id="UP000240912"/>
    </source>
</evidence>
<evidence type="ECO:0000256" key="1">
    <source>
        <dbReference type="ARBA" id="ARBA00023015"/>
    </source>
</evidence>